<gene>
    <name evidence="2" type="ORF">FPZ12_005260</name>
</gene>
<comment type="caution">
    <text evidence="2">The sequence shown here is derived from an EMBL/GenBank/DDBJ whole genome shotgun (WGS) entry which is preliminary data.</text>
</comment>
<dbReference type="Proteomes" id="UP000319769">
    <property type="component" value="Unassembled WGS sequence"/>
</dbReference>
<evidence type="ECO:0000313" key="2">
    <source>
        <dbReference type="EMBL" id="KAA9165485.1"/>
    </source>
</evidence>
<keyword evidence="1" id="KW-1133">Transmembrane helix</keyword>
<protein>
    <submittedName>
        <fullName evidence="2">Uncharacterized protein</fullName>
    </submittedName>
</protein>
<sequence>MKIDWAALGSVFLISLVAVVVVTGLFAVGVRGLAARATAREGGTSGGGPFTGAIACFAVCVAVVGYGIYLIVAK</sequence>
<organism evidence="2 3">
    <name type="scientific">Amycolatopsis acidicola</name>
    <dbReference type="NCBI Taxonomy" id="2596893"/>
    <lineage>
        <taxon>Bacteria</taxon>
        <taxon>Bacillati</taxon>
        <taxon>Actinomycetota</taxon>
        <taxon>Actinomycetes</taxon>
        <taxon>Pseudonocardiales</taxon>
        <taxon>Pseudonocardiaceae</taxon>
        <taxon>Amycolatopsis</taxon>
    </lineage>
</organism>
<accession>A0A5N0VH70</accession>
<keyword evidence="3" id="KW-1185">Reference proteome</keyword>
<keyword evidence="1" id="KW-0472">Membrane</keyword>
<evidence type="ECO:0000256" key="1">
    <source>
        <dbReference type="SAM" id="Phobius"/>
    </source>
</evidence>
<dbReference type="RefSeq" id="WP_144746220.1">
    <property type="nucleotide sequence ID" value="NZ_VMNW02000005.1"/>
</dbReference>
<dbReference type="EMBL" id="VMNW02000005">
    <property type="protein sequence ID" value="KAA9165485.1"/>
    <property type="molecule type" value="Genomic_DNA"/>
</dbReference>
<keyword evidence="1" id="KW-0812">Transmembrane</keyword>
<name>A0A5N0VH70_9PSEU</name>
<feature type="transmembrane region" description="Helical" evidence="1">
    <location>
        <begin position="7"/>
        <end position="30"/>
    </location>
</feature>
<feature type="transmembrane region" description="Helical" evidence="1">
    <location>
        <begin position="50"/>
        <end position="72"/>
    </location>
</feature>
<proteinExistence type="predicted"/>
<evidence type="ECO:0000313" key="3">
    <source>
        <dbReference type="Proteomes" id="UP000319769"/>
    </source>
</evidence>
<dbReference type="AlphaFoldDB" id="A0A5N0VH70"/>
<reference evidence="2" key="1">
    <citation type="submission" date="2019-09" db="EMBL/GenBank/DDBJ databases">
        <authorList>
            <person name="Teo W.F.A."/>
            <person name="Duangmal K."/>
        </authorList>
    </citation>
    <scope>NUCLEOTIDE SEQUENCE [LARGE SCALE GENOMIC DNA]</scope>
    <source>
        <strain evidence="2">K81G1</strain>
    </source>
</reference>